<dbReference type="EMBL" id="JANBPG010000347">
    <property type="protein sequence ID" value="KAJ1897302.1"/>
    <property type="molecule type" value="Genomic_DNA"/>
</dbReference>
<gene>
    <name evidence="1" type="ORF">LPJ66_003454</name>
</gene>
<evidence type="ECO:0000313" key="2">
    <source>
        <dbReference type="Proteomes" id="UP001150581"/>
    </source>
</evidence>
<proteinExistence type="predicted"/>
<comment type="caution">
    <text evidence="1">The sequence shown here is derived from an EMBL/GenBank/DDBJ whole genome shotgun (WGS) entry which is preliminary data.</text>
</comment>
<dbReference type="Proteomes" id="UP001150581">
    <property type="component" value="Unassembled WGS sequence"/>
</dbReference>
<name>A0ACC1IP22_9FUNG</name>
<sequence length="803" mass="88761">MPRFQEKYFSISSNICTVKFYAWENTFMGAMAWLDLPEYTPPVFWHVLEYIIKAIGSSVSQISTALTIVIFFSMSSDPMSYASVALLVDSIDSLIGFAKTIGTTGQALIDIKEGVGFMQTLVDAQHIKFIAHMPETSKDSVVVELDNCAFSWGENKFTLDPITLRVKAGEFVTIIGRIGGGKSSLLSGLCGEMPVLGGHGRVCGNIGYVIQKPYIMNNTFRENVLMGAEYDEEWIHQVLEDRALSEDVERFAAGDLSEIGPNGINLSGGQKVQLALARTLYLKADVYIFDDLLAAVDARVERLIIERVLASGGIIGDKTRILVTHAEHLVPLSSKFVTLAKGHAEIVEQQPVGFVSAVNTDEHIPDSSTETASTSNADTKSGKFTIHPELKDPPFKLWQLWRFIELGGYGTVAIVALIQLANTYAIYYVESLRINLMVDSNPGTMHQSMSRYLLVNALFLGSLVNDPGYKIFANNSAVVLAASWPNCTVYLDQSRTKFSSEMDFGHIRRVLDSSRKMLATVCIEIIRSGILLFSIRRCLYTSTPVLPGEIDTMTLLSLNVFRHVDALNHISGKFDDQIQALLRYYIYTAQLEREASVVIDGAIPEPSWPQNGLIEFCNYRMRYRPELDLVLKGLSFSARGGEKIGIVGRTGAGKISITYALMRLLEPANGQINIDGVDVSTIGHRDLQSRIASIPQDPALFKGTIRNTLDPVNEYTDDKVWAAIRAGQIDDLLDTQTEKYVKPLGNKNSDKGPWIEGIVMDSDCILVMVHGQKTGLDPPEKLLADKNGHFSQLVECMKYNQGS</sequence>
<reference evidence="1" key="1">
    <citation type="submission" date="2022-07" db="EMBL/GenBank/DDBJ databases">
        <title>Phylogenomic reconstructions and comparative analyses of Kickxellomycotina fungi.</title>
        <authorList>
            <person name="Reynolds N.K."/>
            <person name="Stajich J.E."/>
            <person name="Barry K."/>
            <person name="Grigoriev I.V."/>
            <person name="Crous P."/>
            <person name="Smith M.E."/>
        </authorList>
    </citation>
    <scope>NUCLEOTIDE SEQUENCE</scope>
    <source>
        <strain evidence="1">Benny 63K</strain>
    </source>
</reference>
<evidence type="ECO:0000313" key="1">
    <source>
        <dbReference type="EMBL" id="KAJ1897302.1"/>
    </source>
</evidence>
<organism evidence="1 2">
    <name type="scientific">Kickxella alabastrina</name>
    <dbReference type="NCBI Taxonomy" id="61397"/>
    <lineage>
        <taxon>Eukaryota</taxon>
        <taxon>Fungi</taxon>
        <taxon>Fungi incertae sedis</taxon>
        <taxon>Zoopagomycota</taxon>
        <taxon>Kickxellomycotina</taxon>
        <taxon>Kickxellomycetes</taxon>
        <taxon>Kickxellales</taxon>
        <taxon>Kickxellaceae</taxon>
        <taxon>Kickxella</taxon>
    </lineage>
</organism>
<accession>A0ACC1IP22</accession>
<keyword evidence="2" id="KW-1185">Reference proteome</keyword>
<protein>
    <submittedName>
        <fullName evidence="1">Uncharacterized protein</fullName>
    </submittedName>
</protein>